<dbReference type="PANTHER" id="PTHR45527:SF1">
    <property type="entry name" value="FATTY ACID SYNTHASE"/>
    <property type="match status" value="1"/>
</dbReference>
<dbReference type="SUPFAM" id="SSF52777">
    <property type="entry name" value="CoA-dependent acyltransferases"/>
    <property type="match status" value="2"/>
</dbReference>
<feature type="domain" description="Condensation" evidence="1">
    <location>
        <begin position="70"/>
        <end position="370"/>
    </location>
</feature>
<dbReference type="Pfam" id="PF00668">
    <property type="entry name" value="Condensation"/>
    <property type="match status" value="1"/>
</dbReference>
<reference evidence="2" key="1">
    <citation type="submission" date="2022-10" db="EMBL/GenBank/DDBJ databases">
        <title>The complete genomes of actinobacterial strains from the NBC collection.</title>
        <authorList>
            <person name="Joergensen T.S."/>
            <person name="Alvarez Arevalo M."/>
            <person name="Sterndorff E.B."/>
            <person name="Faurdal D."/>
            <person name="Vuksanovic O."/>
            <person name="Mourched A.-S."/>
            <person name="Charusanti P."/>
            <person name="Shaw S."/>
            <person name="Blin K."/>
            <person name="Weber T."/>
        </authorList>
    </citation>
    <scope>NUCLEOTIDE SEQUENCE</scope>
    <source>
        <strain evidence="2">NBC 00180</strain>
    </source>
</reference>
<dbReference type="InterPro" id="IPR001242">
    <property type="entry name" value="Condensation_dom"/>
</dbReference>
<dbReference type="GO" id="GO:0008610">
    <property type="term" value="P:lipid biosynthetic process"/>
    <property type="evidence" value="ECO:0007669"/>
    <property type="project" value="UniProtKB-ARBA"/>
</dbReference>
<dbReference type="InterPro" id="IPR023213">
    <property type="entry name" value="CAT-like_dom_sf"/>
</dbReference>
<dbReference type="GO" id="GO:0047527">
    <property type="term" value="F:2,3-dihydroxybenzoate-serine ligase activity"/>
    <property type="evidence" value="ECO:0007669"/>
    <property type="project" value="TreeGrafter"/>
</dbReference>
<evidence type="ECO:0000313" key="2">
    <source>
        <dbReference type="EMBL" id="WTP91682.1"/>
    </source>
</evidence>
<proteinExistence type="predicted"/>
<dbReference type="GO" id="GO:0043041">
    <property type="term" value="P:amino acid activation for nonribosomal peptide biosynthetic process"/>
    <property type="evidence" value="ECO:0007669"/>
    <property type="project" value="TreeGrafter"/>
</dbReference>
<dbReference type="GO" id="GO:0009239">
    <property type="term" value="P:enterobactin biosynthetic process"/>
    <property type="evidence" value="ECO:0007669"/>
    <property type="project" value="TreeGrafter"/>
</dbReference>
<dbReference type="Gene3D" id="3.30.559.30">
    <property type="entry name" value="Nonribosomal peptide synthetase, condensation domain"/>
    <property type="match status" value="1"/>
</dbReference>
<sequence length="471" mass="49335">MAAPTGAGVDRALAALPEAKRELARMLLSARQPVPARPAPRSGAGPVPATALQARLLRSERQWPGTGTGSHAIRLAGRLDHGRLREALTGVLSRHEALRTRIDDAPDGTGALLTVEDAPCLRLTRADLSDHSAAARRDAVRRHLTESAGTALSLEGGRTSWFRLLTLAPDEHVLVLASHLAVFDGWSSGVFLADLAAGYLHGPETLAPPELQFTDYADWQRRWLSASDGQAELAGRRVGLARTPMAPAAPGGFERGHLPVRLGRGPGSPLDAGLALGAAQGATPFMTLLAALAVVLARRDGRTDTVVGTPAAGRFATQLEGAVGQFTTVVPVRLDLSGKPSFAELLHRTREAVADALGHQRLPVDELCPGGTQPYSVLFALHNYPAVPFGLPGIEVSQLPGPPACHLQLYSPDPAATFACVGLVQRDGEIGGTAEFNQRAAAPEDVTALLTGVEDVLRRAVASPAAPGITH</sequence>
<name>A0AAU1IB07_9ACTN</name>
<accession>A0AAU1IB07</accession>
<dbReference type="AlphaFoldDB" id="A0AAU1IB07"/>
<dbReference type="EMBL" id="CP108140">
    <property type="protein sequence ID" value="WTP91682.1"/>
    <property type="molecule type" value="Genomic_DNA"/>
</dbReference>
<dbReference type="GO" id="GO:0005829">
    <property type="term" value="C:cytosol"/>
    <property type="evidence" value="ECO:0007669"/>
    <property type="project" value="TreeGrafter"/>
</dbReference>
<dbReference type="GO" id="GO:0031177">
    <property type="term" value="F:phosphopantetheine binding"/>
    <property type="evidence" value="ECO:0007669"/>
    <property type="project" value="TreeGrafter"/>
</dbReference>
<organism evidence="2">
    <name type="scientific">Streptomyces sp. NBC_00180</name>
    <dbReference type="NCBI Taxonomy" id="2903632"/>
    <lineage>
        <taxon>Bacteria</taxon>
        <taxon>Bacillati</taxon>
        <taxon>Actinomycetota</taxon>
        <taxon>Actinomycetes</taxon>
        <taxon>Kitasatosporales</taxon>
        <taxon>Streptomycetaceae</taxon>
        <taxon>Streptomyces</taxon>
    </lineage>
</organism>
<dbReference type="Gene3D" id="3.30.559.10">
    <property type="entry name" value="Chloramphenicol acetyltransferase-like domain"/>
    <property type="match status" value="1"/>
</dbReference>
<dbReference type="GO" id="GO:0009366">
    <property type="term" value="C:enterobactin synthetase complex"/>
    <property type="evidence" value="ECO:0007669"/>
    <property type="project" value="TreeGrafter"/>
</dbReference>
<dbReference type="PANTHER" id="PTHR45527">
    <property type="entry name" value="NONRIBOSOMAL PEPTIDE SYNTHETASE"/>
    <property type="match status" value="1"/>
</dbReference>
<evidence type="ECO:0000259" key="1">
    <source>
        <dbReference type="Pfam" id="PF00668"/>
    </source>
</evidence>
<protein>
    <submittedName>
        <fullName evidence="2">Condensation domain-containing protein</fullName>
    </submittedName>
</protein>
<gene>
    <name evidence="2" type="ORF">OG477_43575</name>
</gene>